<organism evidence="3 4">
    <name type="scientific">Marinicauda salina</name>
    <dbReference type="NCBI Taxonomy" id="2135793"/>
    <lineage>
        <taxon>Bacteria</taxon>
        <taxon>Pseudomonadati</taxon>
        <taxon>Pseudomonadota</taxon>
        <taxon>Alphaproteobacteria</taxon>
        <taxon>Maricaulales</taxon>
        <taxon>Maricaulaceae</taxon>
        <taxon>Marinicauda</taxon>
    </lineage>
</organism>
<accession>A0A2U2BV63</accession>
<evidence type="ECO:0000259" key="2">
    <source>
        <dbReference type="Pfam" id="PF04909"/>
    </source>
</evidence>
<dbReference type="OrthoDB" id="1407586at2"/>
<proteinExistence type="predicted"/>
<dbReference type="Gene3D" id="3.20.20.140">
    <property type="entry name" value="Metal-dependent hydrolases"/>
    <property type="match status" value="1"/>
</dbReference>
<keyword evidence="4" id="KW-1185">Reference proteome</keyword>
<dbReference type="InterPro" id="IPR032465">
    <property type="entry name" value="ACMSD"/>
</dbReference>
<dbReference type="PANTHER" id="PTHR21240:SF19">
    <property type="entry name" value="CATALYTIC_ HYDROLASE"/>
    <property type="match status" value="1"/>
</dbReference>
<protein>
    <submittedName>
        <fullName evidence="3">Amidohydrolase</fullName>
    </submittedName>
</protein>
<dbReference type="Pfam" id="PF04909">
    <property type="entry name" value="Amidohydro_2"/>
    <property type="match status" value="1"/>
</dbReference>
<dbReference type="Proteomes" id="UP000245168">
    <property type="component" value="Unassembled WGS sequence"/>
</dbReference>
<evidence type="ECO:0000256" key="1">
    <source>
        <dbReference type="ARBA" id="ARBA00023239"/>
    </source>
</evidence>
<dbReference type="PANTHER" id="PTHR21240">
    <property type="entry name" value="2-AMINO-3-CARBOXYLMUCONATE-6-SEMIALDEHYDE DECARBOXYLASE"/>
    <property type="match status" value="1"/>
</dbReference>
<keyword evidence="3" id="KW-0378">Hydrolase</keyword>
<dbReference type="InterPro" id="IPR006680">
    <property type="entry name" value="Amidohydro-rel"/>
</dbReference>
<dbReference type="InterPro" id="IPR032466">
    <property type="entry name" value="Metal_Hydrolase"/>
</dbReference>
<dbReference type="AlphaFoldDB" id="A0A2U2BV63"/>
<name>A0A2U2BV63_9PROT</name>
<dbReference type="EMBL" id="QEXV01000003">
    <property type="protein sequence ID" value="PWE17854.1"/>
    <property type="molecule type" value="Genomic_DNA"/>
</dbReference>
<keyword evidence="1" id="KW-0456">Lyase</keyword>
<dbReference type="SUPFAM" id="SSF51556">
    <property type="entry name" value="Metallo-dependent hydrolases"/>
    <property type="match status" value="1"/>
</dbReference>
<evidence type="ECO:0000313" key="3">
    <source>
        <dbReference type="EMBL" id="PWE17854.1"/>
    </source>
</evidence>
<gene>
    <name evidence="3" type="ORF">DDZ18_07205</name>
</gene>
<evidence type="ECO:0000313" key="4">
    <source>
        <dbReference type="Proteomes" id="UP000245168"/>
    </source>
</evidence>
<sequence>MMGAIDVWAQLPTETMARQPWMETLLRWIGRDADAILPTPETAIETMDAAGVDIALLSAWHGPGGPLISNADVAGAVDAAPERFRGLASVDLARPMEAVRELRDIVDGTRFVGVRAVPWLWGLPPNDRRYYPVYAACVDLGVPFCTQIGHTGPLKSSETGRLIPYLEDVLLDFPELVVVGGHVGFPWIDELTTLTVKFPNFHVDTSAYALKRLPPDFVAWMKGPGRSRVMFGTNYPMLDPGQCLAGLPGLGLDAEQEAAFLSGNARRVFGL</sequence>
<feature type="domain" description="Amidohydrolase-related" evidence="2">
    <location>
        <begin position="69"/>
        <end position="271"/>
    </location>
</feature>
<dbReference type="GO" id="GO:0016831">
    <property type="term" value="F:carboxy-lyase activity"/>
    <property type="evidence" value="ECO:0007669"/>
    <property type="project" value="InterPro"/>
</dbReference>
<dbReference type="GO" id="GO:0016787">
    <property type="term" value="F:hydrolase activity"/>
    <property type="evidence" value="ECO:0007669"/>
    <property type="project" value="UniProtKB-KW"/>
</dbReference>
<comment type="caution">
    <text evidence="3">The sequence shown here is derived from an EMBL/GenBank/DDBJ whole genome shotgun (WGS) entry which is preliminary data.</text>
</comment>
<reference evidence="4" key="1">
    <citation type="submission" date="2018-05" db="EMBL/GenBank/DDBJ databases">
        <authorList>
            <person name="Liu B.-T."/>
        </authorList>
    </citation>
    <scope>NUCLEOTIDE SEQUENCE [LARGE SCALE GENOMIC DNA]</scope>
    <source>
        <strain evidence="4">WD6-1</strain>
    </source>
</reference>